<dbReference type="EMBL" id="RPDH01000002">
    <property type="protein sequence ID" value="RPE09741.1"/>
    <property type="molecule type" value="Genomic_DNA"/>
</dbReference>
<keyword evidence="2" id="KW-1185">Reference proteome</keyword>
<proteinExistence type="predicted"/>
<comment type="caution">
    <text evidence="1">The sequence shown here is derived from an EMBL/GenBank/DDBJ whole genome shotgun (WGS) entry which is preliminary data.</text>
</comment>
<protein>
    <submittedName>
        <fullName evidence="1">Uncharacterized protein</fullName>
    </submittedName>
</protein>
<reference evidence="1 2" key="1">
    <citation type="submission" date="2018-11" db="EMBL/GenBank/DDBJ databases">
        <title>Chitinophaga lutea sp.nov., isolate from arsenic contaminated soil.</title>
        <authorList>
            <person name="Zong Y."/>
        </authorList>
    </citation>
    <scope>NUCLEOTIDE SEQUENCE [LARGE SCALE GENOMIC DNA]</scope>
    <source>
        <strain evidence="1 2">ZY74</strain>
    </source>
</reference>
<gene>
    <name evidence="1" type="ORF">EGT74_22475</name>
</gene>
<accession>A0A3N4PX86</accession>
<evidence type="ECO:0000313" key="2">
    <source>
        <dbReference type="Proteomes" id="UP000278351"/>
    </source>
</evidence>
<dbReference type="AlphaFoldDB" id="A0A3N4PX86"/>
<evidence type="ECO:0000313" key="1">
    <source>
        <dbReference type="EMBL" id="RPE09741.1"/>
    </source>
</evidence>
<name>A0A3N4PX86_9BACT</name>
<dbReference type="Proteomes" id="UP000278351">
    <property type="component" value="Unassembled WGS sequence"/>
</dbReference>
<dbReference type="RefSeq" id="WP_123848721.1">
    <property type="nucleotide sequence ID" value="NZ_RPDH01000002.1"/>
</dbReference>
<organism evidence="1 2">
    <name type="scientific">Chitinophaga lutea</name>
    <dbReference type="NCBI Taxonomy" id="2488634"/>
    <lineage>
        <taxon>Bacteria</taxon>
        <taxon>Pseudomonadati</taxon>
        <taxon>Bacteroidota</taxon>
        <taxon>Chitinophagia</taxon>
        <taxon>Chitinophagales</taxon>
        <taxon>Chitinophagaceae</taxon>
        <taxon>Chitinophaga</taxon>
    </lineage>
</organism>
<sequence>MLDLYFKSLKRGEVYRILPNWGVERVCYGGPVYDVQSLRDGLSAVKSWQLMCYDCHGDDFAPISKEEYKEYFNLMRERRNEVLRKAQK</sequence>